<keyword evidence="5" id="KW-0800">Toxin</keyword>
<dbReference type="InterPro" id="IPR036770">
    <property type="entry name" value="Ankyrin_rpt-contain_sf"/>
</dbReference>
<evidence type="ECO:0000256" key="6">
    <source>
        <dbReference type="ARBA" id="ARBA00023043"/>
    </source>
</evidence>
<dbReference type="OrthoDB" id="6430205at2759"/>
<keyword evidence="4" id="KW-0677">Repeat</keyword>
<keyword evidence="6" id="KW-0040">ANK repeat</keyword>
<dbReference type="PROSITE" id="PS50297">
    <property type="entry name" value="ANK_REP_REGION"/>
    <property type="match status" value="4"/>
</dbReference>
<dbReference type="SMART" id="SM00248">
    <property type="entry name" value="ANK"/>
    <property type="match status" value="7"/>
</dbReference>
<reference evidence="8 9" key="1">
    <citation type="journal article" date="2015" name="Parasit. Vectors">
        <title>Draft genome of the scabies mite.</title>
        <authorList>
            <person name="Rider S.D.Jr."/>
            <person name="Morgan M.S."/>
            <person name="Arlian L.G."/>
        </authorList>
    </citation>
    <scope>NUCLEOTIDE SEQUENCE [LARGE SCALE GENOMIC DNA]</scope>
    <source>
        <strain evidence="8">Arlian Lab</strain>
    </source>
</reference>
<organism evidence="8 9">
    <name type="scientific">Sarcoptes scabiei</name>
    <name type="common">Itch mite</name>
    <name type="synonym">Acarus scabiei</name>
    <dbReference type="NCBI Taxonomy" id="52283"/>
    <lineage>
        <taxon>Eukaryota</taxon>
        <taxon>Metazoa</taxon>
        <taxon>Ecdysozoa</taxon>
        <taxon>Arthropoda</taxon>
        <taxon>Chelicerata</taxon>
        <taxon>Arachnida</taxon>
        <taxon>Acari</taxon>
        <taxon>Acariformes</taxon>
        <taxon>Sarcoptiformes</taxon>
        <taxon>Astigmata</taxon>
        <taxon>Psoroptidia</taxon>
        <taxon>Sarcoptoidea</taxon>
        <taxon>Sarcoptidae</taxon>
        <taxon>Sarcoptinae</taxon>
        <taxon>Sarcoptes</taxon>
    </lineage>
</organism>
<dbReference type="Pfam" id="PF12796">
    <property type="entry name" value="Ank_2"/>
    <property type="match status" value="2"/>
</dbReference>
<dbReference type="PROSITE" id="PS50225">
    <property type="entry name" value="SOCS"/>
    <property type="match status" value="1"/>
</dbReference>
<evidence type="ECO:0000256" key="2">
    <source>
        <dbReference type="ARBA" id="ARBA00022483"/>
    </source>
</evidence>
<accession>A0A132A647</accession>
<dbReference type="InterPro" id="IPR001496">
    <property type="entry name" value="SOCS_box"/>
</dbReference>
<evidence type="ECO:0000256" key="3">
    <source>
        <dbReference type="ARBA" id="ARBA00022537"/>
    </source>
</evidence>
<dbReference type="GO" id="GO:0035556">
    <property type="term" value="P:intracellular signal transduction"/>
    <property type="evidence" value="ECO:0007669"/>
    <property type="project" value="InterPro"/>
</dbReference>
<dbReference type="Pfam" id="PF07525">
    <property type="entry name" value="SOCS_box"/>
    <property type="match status" value="1"/>
</dbReference>
<evidence type="ECO:0000256" key="4">
    <source>
        <dbReference type="ARBA" id="ARBA00022737"/>
    </source>
</evidence>
<dbReference type="AlphaFoldDB" id="A0A132A647"/>
<dbReference type="InterPro" id="IPR036036">
    <property type="entry name" value="SOCS_box-like_dom_sf"/>
</dbReference>
<evidence type="ECO:0000313" key="9">
    <source>
        <dbReference type="Proteomes" id="UP000616769"/>
    </source>
</evidence>
<dbReference type="PROSITE" id="PS50088">
    <property type="entry name" value="ANK_REPEAT"/>
    <property type="match status" value="5"/>
</dbReference>
<protein>
    <submittedName>
        <fullName evidence="8">Ankyrin repeat domain containing protein 21</fullName>
    </submittedName>
</protein>
<comment type="caution">
    <text evidence="8">The sequence shown here is derived from an EMBL/GenBank/DDBJ whole genome shotgun (WGS) entry which is preliminary data.</text>
</comment>
<evidence type="ECO:0000313" key="8">
    <source>
        <dbReference type="EMBL" id="KPM06369.1"/>
    </source>
</evidence>
<keyword evidence="5" id="KW-0528">Neurotoxin</keyword>
<dbReference type="SUPFAM" id="SSF48403">
    <property type="entry name" value="Ankyrin repeat"/>
    <property type="match status" value="1"/>
</dbReference>
<dbReference type="GO" id="GO:2000812">
    <property type="term" value="P:regulation of barbed-end actin filament capping"/>
    <property type="evidence" value="ECO:0007669"/>
    <property type="project" value="TreeGrafter"/>
</dbReference>
<dbReference type="InterPro" id="IPR002110">
    <property type="entry name" value="Ankyrin_rpt"/>
</dbReference>
<dbReference type="EMBL" id="JXLN01010833">
    <property type="protein sequence ID" value="KPM06369.1"/>
    <property type="molecule type" value="Genomic_DNA"/>
</dbReference>
<dbReference type="PANTHER" id="PTHR24189">
    <property type="entry name" value="MYOTROPHIN"/>
    <property type="match status" value="1"/>
</dbReference>
<dbReference type="SUPFAM" id="SSF158235">
    <property type="entry name" value="SOCS box-like"/>
    <property type="match status" value="1"/>
</dbReference>
<dbReference type="GO" id="GO:0006887">
    <property type="term" value="P:exocytosis"/>
    <property type="evidence" value="ECO:0007669"/>
    <property type="project" value="UniProtKB-KW"/>
</dbReference>
<dbReference type="PANTHER" id="PTHR24189:SF50">
    <property type="entry name" value="ANKYRIN REPEAT AND SOCS BOX PROTEIN 2"/>
    <property type="match status" value="1"/>
</dbReference>
<dbReference type="Proteomes" id="UP000616769">
    <property type="component" value="Unassembled WGS sequence"/>
</dbReference>
<keyword evidence="7" id="KW-0472">Membrane</keyword>
<evidence type="ECO:0000256" key="7">
    <source>
        <dbReference type="ARBA" id="ARBA00023298"/>
    </source>
</evidence>
<dbReference type="SMART" id="SM00969">
    <property type="entry name" value="SOCS_box"/>
    <property type="match status" value="1"/>
</dbReference>
<sequence>MPFSWNITNQFEKAVLTNNLIVAENVIEQINTNSIFKHQKEFPLHLCVKWGHKEMVKLLLCNGANVNLMNLQGFYPLHYACMHINIEIAKILIENGADVNAYSSKGKTPLLAGANINLKDLSHGNSTLHFACQYSVPTGLDLIEYLIANGANINEQNNDGFTPLLTAILNDYNINVPVVKILLRSGADPNQAGQYGITPLLATIRRSSDHFDEGNETVQILIDFDCNINEKEFQGQRSGETALNLSIERSQNSITEKLIRSGCDVTVRNSRGETPFFSLIKNNKYDLAKLMAAIVPSVLMDDPDSQAKLTNDFGERVEDKDFRELKRFLFERWPFFPQLQHLCRCSIRKRLGKKADKFIRKWNFSESIKQYLTLDQL</sequence>
<name>A0A132A647_SARSC</name>
<dbReference type="Gene3D" id="1.10.750.20">
    <property type="entry name" value="SOCS box"/>
    <property type="match status" value="1"/>
</dbReference>
<comment type="subcellular location">
    <subcellularLocation>
        <location evidence="1">Target cell membrane</location>
    </subcellularLocation>
</comment>
<keyword evidence="3" id="KW-1052">Target cell membrane</keyword>
<evidence type="ECO:0000256" key="1">
    <source>
        <dbReference type="ARBA" id="ARBA00004175"/>
    </source>
</evidence>
<dbReference type="GO" id="GO:0005634">
    <property type="term" value="C:nucleus"/>
    <property type="evidence" value="ECO:0007669"/>
    <property type="project" value="TreeGrafter"/>
</dbReference>
<dbReference type="InterPro" id="IPR050745">
    <property type="entry name" value="Multifunctional_regulatory"/>
</dbReference>
<keyword evidence="5" id="KW-0638">Presynaptic neurotoxin</keyword>
<dbReference type="VEuPathDB" id="VectorBase:SSCA009589"/>
<keyword evidence="7" id="KW-1053">Target membrane</keyword>
<evidence type="ECO:0000256" key="5">
    <source>
        <dbReference type="ARBA" id="ARBA00023028"/>
    </source>
</evidence>
<keyword evidence="2" id="KW-0268">Exocytosis</keyword>
<dbReference type="GO" id="GO:0044218">
    <property type="term" value="C:other organism cell membrane"/>
    <property type="evidence" value="ECO:0007669"/>
    <property type="project" value="UniProtKB-KW"/>
</dbReference>
<dbReference type="GO" id="GO:0005737">
    <property type="term" value="C:cytoplasm"/>
    <property type="evidence" value="ECO:0007669"/>
    <property type="project" value="TreeGrafter"/>
</dbReference>
<dbReference type="CDD" id="cd03716">
    <property type="entry name" value="SOCS_ASB_like"/>
    <property type="match status" value="1"/>
</dbReference>
<dbReference type="Gene3D" id="1.25.40.20">
    <property type="entry name" value="Ankyrin repeat-containing domain"/>
    <property type="match status" value="2"/>
</dbReference>
<proteinExistence type="predicted"/>
<gene>
    <name evidence="8" type="ORF">QR98_0048440</name>
</gene>
<dbReference type="GO" id="GO:0044231">
    <property type="term" value="C:host cell presynaptic membrane"/>
    <property type="evidence" value="ECO:0007669"/>
    <property type="project" value="UniProtKB-KW"/>
</dbReference>